<dbReference type="RefSeq" id="WP_377003541.1">
    <property type="nucleotide sequence ID" value="NZ_JBHSGG010000014.1"/>
</dbReference>
<proteinExistence type="predicted"/>
<evidence type="ECO:0000313" key="2">
    <source>
        <dbReference type="EMBL" id="MFC4727533.1"/>
    </source>
</evidence>
<dbReference type="PANTHER" id="PTHR12461:SF105">
    <property type="entry name" value="HYPOXIA-INDUCIBLE FACTOR 1-ALPHA INHIBITOR"/>
    <property type="match status" value="1"/>
</dbReference>
<dbReference type="PANTHER" id="PTHR12461">
    <property type="entry name" value="HYPOXIA-INDUCIBLE FACTOR 1 ALPHA INHIBITOR-RELATED"/>
    <property type="match status" value="1"/>
</dbReference>
<dbReference type="SUPFAM" id="SSF51197">
    <property type="entry name" value="Clavaminate synthase-like"/>
    <property type="match status" value="1"/>
</dbReference>
<protein>
    <submittedName>
        <fullName evidence="2">Cupin-like domain-containing protein</fullName>
    </submittedName>
</protein>
<dbReference type="InterPro" id="IPR014710">
    <property type="entry name" value="RmlC-like_jellyroll"/>
</dbReference>
<dbReference type="Pfam" id="PF13621">
    <property type="entry name" value="Cupin_8"/>
    <property type="match status" value="1"/>
</dbReference>
<gene>
    <name evidence="2" type="ORF">ACFO3Q_05030</name>
</gene>
<reference evidence="3" key="1">
    <citation type="journal article" date="2019" name="Int. J. Syst. Evol. Microbiol.">
        <title>The Global Catalogue of Microorganisms (GCM) 10K type strain sequencing project: providing services to taxonomists for standard genome sequencing and annotation.</title>
        <authorList>
            <consortium name="The Broad Institute Genomics Platform"/>
            <consortium name="The Broad Institute Genome Sequencing Center for Infectious Disease"/>
            <person name="Wu L."/>
            <person name="Ma J."/>
        </authorList>
    </citation>
    <scope>NUCLEOTIDE SEQUENCE [LARGE SCALE GENOMIC DNA]</scope>
    <source>
        <strain evidence="3">CGMCC 1.13574</strain>
    </source>
</reference>
<evidence type="ECO:0000259" key="1">
    <source>
        <dbReference type="PROSITE" id="PS51184"/>
    </source>
</evidence>
<dbReference type="InterPro" id="IPR003347">
    <property type="entry name" value="JmjC_dom"/>
</dbReference>
<dbReference type="InterPro" id="IPR041667">
    <property type="entry name" value="Cupin_8"/>
</dbReference>
<sequence>MHRTLPPPAAIPEAPPDAPLAALLDATSPLVVRGLTRTWPAVRAAMRSHLAAATYLRRLANDAVPAVATVAPHECGGRIFYDASMQGFNFRREEVPASVALNTLAKYLDVEAPPMIYLGATTLDTYFPGFGLENRLDLGPRDPLASIWIGNRTRVPAHHDVPDNLACVVAGRRRFTLFPPEQIGNLYIGPLDFTPAGQPVSLVDAAAPDLERFPRFAEAWRHALVAELGPGDAIVIPSMWWHAIDAPDGFNVLVNYWWRRSPAWMETPMSALMAALLTLRDLPAHERAAWRTLFDHYVFEADAATAAHIPEAARGVLAPLDASGAAHLRQRLMERLAKR</sequence>
<dbReference type="Gene3D" id="2.60.120.10">
    <property type="entry name" value="Jelly Rolls"/>
    <property type="match status" value="1"/>
</dbReference>
<dbReference type="SMART" id="SM00558">
    <property type="entry name" value="JmjC"/>
    <property type="match status" value="1"/>
</dbReference>
<organism evidence="2 3">
    <name type="scientific">Coralloluteibacterium thermophilum</name>
    <dbReference type="NCBI Taxonomy" id="2707049"/>
    <lineage>
        <taxon>Bacteria</taxon>
        <taxon>Pseudomonadati</taxon>
        <taxon>Pseudomonadota</taxon>
        <taxon>Gammaproteobacteria</taxon>
        <taxon>Lysobacterales</taxon>
        <taxon>Lysobacteraceae</taxon>
        <taxon>Coralloluteibacterium</taxon>
    </lineage>
</organism>
<feature type="domain" description="JmjC" evidence="1">
    <location>
        <begin position="116"/>
        <end position="273"/>
    </location>
</feature>
<dbReference type="PROSITE" id="PS51184">
    <property type="entry name" value="JMJC"/>
    <property type="match status" value="1"/>
</dbReference>
<keyword evidence="3" id="KW-1185">Reference proteome</keyword>
<dbReference type="EMBL" id="JBHSGG010000014">
    <property type="protein sequence ID" value="MFC4727533.1"/>
    <property type="molecule type" value="Genomic_DNA"/>
</dbReference>
<accession>A0ABV9NLT9</accession>
<dbReference type="Proteomes" id="UP001595892">
    <property type="component" value="Unassembled WGS sequence"/>
</dbReference>
<comment type="caution">
    <text evidence="2">The sequence shown here is derived from an EMBL/GenBank/DDBJ whole genome shotgun (WGS) entry which is preliminary data.</text>
</comment>
<evidence type="ECO:0000313" key="3">
    <source>
        <dbReference type="Proteomes" id="UP001595892"/>
    </source>
</evidence>
<name>A0ABV9NLT9_9GAMM</name>